<name>A0A3E1Y7U2_9BACT</name>
<protein>
    <submittedName>
        <fullName evidence="1">Uncharacterized protein</fullName>
    </submittedName>
</protein>
<keyword evidence="2" id="KW-1185">Reference proteome</keyword>
<sequence length="129" mass="15506">MHPYDKKYWIYVPPKFINEDEMEYTEVKLWCFFNLTPNSPNTLVLKEEEVYLLQNESQIFDIINEENDSMLGIFEDTEIFDSSVKSIVISRLAQYRVEVKNELILRLLNEILRLLEISYTTNKGIYFMF</sequence>
<dbReference type="InterPro" id="IPR038223">
    <property type="entry name" value="DMP12_sf"/>
</dbReference>
<dbReference type="EMBL" id="QPMM01000009">
    <property type="protein sequence ID" value="RFS21147.1"/>
    <property type="molecule type" value="Genomic_DNA"/>
</dbReference>
<dbReference type="Proteomes" id="UP000260644">
    <property type="component" value="Unassembled WGS sequence"/>
</dbReference>
<dbReference type="OrthoDB" id="678392at2"/>
<gene>
    <name evidence="1" type="ORF">DVR12_17585</name>
</gene>
<dbReference type="AlphaFoldDB" id="A0A3E1Y7U2"/>
<evidence type="ECO:0000313" key="2">
    <source>
        <dbReference type="Proteomes" id="UP000260644"/>
    </source>
</evidence>
<accession>A0A3E1Y7U2</accession>
<dbReference type="RefSeq" id="WP_116977095.1">
    <property type="nucleotide sequence ID" value="NZ_QPMM01000009.1"/>
</dbReference>
<evidence type="ECO:0000313" key="1">
    <source>
        <dbReference type="EMBL" id="RFS21147.1"/>
    </source>
</evidence>
<comment type="caution">
    <text evidence="1">The sequence shown here is derived from an EMBL/GenBank/DDBJ whole genome shotgun (WGS) entry which is preliminary data.</text>
</comment>
<dbReference type="Gene3D" id="3.40.1760.20">
    <property type="match status" value="1"/>
</dbReference>
<proteinExistence type="predicted"/>
<organism evidence="1 2">
    <name type="scientific">Chitinophaga silvatica</name>
    <dbReference type="NCBI Taxonomy" id="2282649"/>
    <lineage>
        <taxon>Bacteria</taxon>
        <taxon>Pseudomonadati</taxon>
        <taxon>Bacteroidota</taxon>
        <taxon>Chitinophagia</taxon>
        <taxon>Chitinophagales</taxon>
        <taxon>Chitinophagaceae</taxon>
        <taxon>Chitinophaga</taxon>
    </lineage>
</organism>
<reference evidence="1 2" key="1">
    <citation type="submission" date="2018-07" db="EMBL/GenBank/DDBJ databases">
        <title>Chitinophaga K2CV101002-2 sp. nov., isolated from a monsoon evergreen broad-leaved forest soil.</title>
        <authorList>
            <person name="Lv Y."/>
        </authorList>
    </citation>
    <scope>NUCLEOTIDE SEQUENCE [LARGE SCALE GENOMIC DNA]</scope>
    <source>
        <strain evidence="1 2">GDMCC 1.1288</strain>
    </source>
</reference>